<keyword evidence="2" id="KW-1185">Reference proteome</keyword>
<name>A0ABR1CVQ7_NECAM</name>
<organism evidence="1 2">
    <name type="scientific">Necator americanus</name>
    <name type="common">Human hookworm</name>
    <dbReference type="NCBI Taxonomy" id="51031"/>
    <lineage>
        <taxon>Eukaryota</taxon>
        <taxon>Metazoa</taxon>
        <taxon>Ecdysozoa</taxon>
        <taxon>Nematoda</taxon>
        <taxon>Chromadorea</taxon>
        <taxon>Rhabditida</taxon>
        <taxon>Rhabditina</taxon>
        <taxon>Rhabditomorpha</taxon>
        <taxon>Strongyloidea</taxon>
        <taxon>Ancylostomatidae</taxon>
        <taxon>Bunostominae</taxon>
        <taxon>Necator</taxon>
    </lineage>
</organism>
<proteinExistence type="predicted"/>
<protein>
    <submittedName>
        <fullName evidence="1">Uncharacterized protein</fullName>
    </submittedName>
</protein>
<reference evidence="1 2" key="1">
    <citation type="submission" date="2023-08" db="EMBL/GenBank/DDBJ databases">
        <title>A Necator americanus chromosomal reference genome.</title>
        <authorList>
            <person name="Ilik V."/>
            <person name="Petrzelkova K.J."/>
            <person name="Pardy F."/>
            <person name="Fuh T."/>
            <person name="Niatou-Singa F.S."/>
            <person name="Gouil Q."/>
            <person name="Baker L."/>
            <person name="Ritchie M.E."/>
            <person name="Jex A.R."/>
            <person name="Gazzola D."/>
            <person name="Li H."/>
            <person name="Toshio Fujiwara R."/>
            <person name="Zhan B."/>
            <person name="Aroian R.V."/>
            <person name="Pafco B."/>
            <person name="Schwarz E.M."/>
        </authorList>
    </citation>
    <scope>NUCLEOTIDE SEQUENCE [LARGE SCALE GENOMIC DNA]</scope>
    <source>
        <strain evidence="1 2">Aroian</strain>
        <tissue evidence="1">Whole animal</tissue>
    </source>
</reference>
<gene>
    <name evidence="1" type="primary">Necator_chrIII.g10733</name>
    <name evidence="1" type="ORF">RB195_009968</name>
</gene>
<dbReference type="EMBL" id="JAVFWL010000003">
    <property type="protein sequence ID" value="KAK6742416.1"/>
    <property type="molecule type" value="Genomic_DNA"/>
</dbReference>
<sequence>MAVSNDYNNLVEEFGSKASTQSSSKSKKMRRWDSTNNWMCYENGTRVDGQRIEFVHKFCNLGCMLRNNGSYEKDVVATPYHQQSQAARLPTRYSPHHDVRIGDLGSTVYGGGEA</sequence>
<comment type="caution">
    <text evidence="1">The sequence shown here is derived from an EMBL/GenBank/DDBJ whole genome shotgun (WGS) entry which is preliminary data.</text>
</comment>
<dbReference type="Proteomes" id="UP001303046">
    <property type="component" value="Unassembled WGS sequence"/>
</dbReference>
<evidence type="ECO:0000313" key="2">
    <source>
        <dbReference type="Proteomes" id="UP001303046"/>
    </source>
</evidence>
<evidence type="ECO:0000313" key="1">
    <source>
        <dbReference type="EMBL" id="KAK6742416.1"/>
    </source>
</evidence>
<accession>A0ABR1CVQ7</accession>